<dbReference type="InterPro" id="IPR021301">
    <property type="entry name" value="DUF2779"/>
</dbReference>
<dbReference type="Proteomes" id="UP000019265">
    <property type="component" value="Chromosome"/>
</dbReference>
<organism evidence="2 3">
    <name type="scientific">Spiroplasma sabaudiense Ar-1343</name>
    <dbReference type="NCBI Taxonomy" id="1276257"/>
    <lineage>
        <taxon>Bacteria</taxon>
        <taxon>Bacillati</taxon>
        <taxon>Mycoplasmatota</taxon>
        <taxon>Mollicutes</taxon>
        <taxon>Entomoplasmatales</taxon>
        <taxon>Spiroplasmataceae</taxon>
        <taxon>Spiroplasma</taxon>
    </lineage>
</organism>
<name>W6A9M9_9MOLU</name>
<dbReference type="KEGG" id="ssab:SSABA_v1c02950"/>
<reference evidence="2 3" key="1">
    <citation type="journal article" date="2014" name="Genome Biol. Evol.">
        <title>Molecular evolution of the substrate utilization strategies and putative virulence factors in mosquito-associated Spiroplasma species.</title>
        <authorList>
            <person name="Chang T.H."/>
            <person name="Lo W.S."/>
            <person name="Ku C."/>
            <person name="Chen L.L."/>
            <person name="Kuo C.H."/>
        </authorList>
    </citation>
    <scope>NUCLEOTIDE SEQUENCE [LARGE SCALE GENOMIC DNA]</scope>
    <source>
        <strain evidence="2">Ar-1343</strain>
    </source>
</reference>
<dbReference type="EMBL" id="CP006934">
    <property type="protein sequence ID" value="AHI53707.1"/>
    <property type="molecule type" value="Genomic_DNA"/>
</dbReference>
<dbReference type="eggNOG" id="COG1468">
    <property type="taxonomic scope" value="Bacteria"/>
</dbReference>
<gene>
    <name evidence="2" type="ORF">SSABA_v1c02950</name>
</gene>
<keyword evidence="3" id="KW-1185">Reference proteome</keyword>
<dbReference type="AlphaFoldDB" id="W6A9M9"/>
<feature type="domain" description="DUF2779" evidence="1">
    <location>
        <begin position="494"/>
        <end position="635"/>
    </location>
</feature>
<dbReference type="STRING" id="1276257.SSABA_v1c02950"/>
<proteinExistence type="predicted"/>
<protein>
    <recommendedName>
        <fullName evidence="1">DUF2779 domain-containing protein</fullName>
    </recommendedName>
</protein>
<dbReference type="Pfam" id="PF11074">
    <property type="entry name" value="DUF2779"/>
    <property type="match status" value="1"/>
</dbReference>
<evidence type="ECO:0000313" key="2">
    <source>
        <dbReference type="EMBL" id="AHI53707.1"/>
    </source>
</evidence>
<dbReference type="RefSeq" id="WP_025250843.1">
    <property type="nucleotide sequence ID" value="NZ_CP006934.1"/>
</dbReference>
<dbReference type="HOGENOM" id="CLU_386799_0_0_14"/>
<evidence type="ECO:0000259" key="1">
    <source>
        <dbReference type="Pfam" id="PF11074"/>
    </source>
</evidence>
<dbReference type="PATRIC" id="fig|1276257.3.peg.301"/>
<evidence type="ECO:0000313" key="3">
    <source>
        <dbReference type="Proteomes" id="UP000019265"/>
    </source>
</evidence>
<accession>W6A9M9</accession>
<sequence length="714" mass="83536">MNSIYKDKISKEDFKRALGSCFKESWIMHSQSNFEFALQLKRKSLMQFNVSAEIENESDFESSSAANDVMEYYFNNFKSQNPASDELEVQRKWKKAWMDLDDLSAQNVDGFDILKFEEESIIDGNLVGAAAQNYFAAETILKNENRSKQLKTFDLSGLPFNVAVEKTQELIKTNDYEYLFEAAFGYDNFNLKTRCDVLKLNQNDSSVEIIEIKATSKVKKEHFFDLMYQYFVLTQNNLVVSDVKIGHIRSNYIRGQKFDLFSSDLKDQSSEMWENTPKITFEECLLEIESEIEPENYGDSDDLDFEGFFEIDSLSWGTSAKRLSLMNLIQIFEKNFSIHEILKEITNLYSLSEDKIVSYLLKPHCITTINKNAKNIFLKVDHNEDLTCYHALPYYDKTKENIFNFTGLKKKNKALIFHTTGKVYLSDFSSLDSPEIPKNPKNESLFSEANHRHFEVYKKFLESGSNFDESQIIYKEFSSTLEIMLKKYLDYPIYMYDFETVKWAIPKFNQSKSYQQIPFQYSIDIIKNQNYDYKNPNTMDHYDFLASDTSDPRPAFIKNFLKDIFKSGPGVYVAYNDAFEKMVLKHLALLFPKYRKSLLYVAQNTIDLMDFFKGSKSKGIPWFLIYHPLFHGSYSIKKTQPALEGDFSYQDLIINKGDKASQIFRQFSDGAIKQKIWEENVREDMIKYCNRDTLAMVVVLQRITEIFKKYKGEQ</sequence>
<dbReference type="OrthoDB" id="9783873at2"/>